<feature type="domain" description="DUF4340" evidence="2">
    <location>
        <begin position="60"/>
        <end position="217"/>
    </location>
</feature>
<evidence type="ECO:0000313" key="3">
    <source>
        <dbReference type="EMBL" id="HGE77923.1"/>
    </source>
</evidence>
<evidence type="ECO:0000259" key="2">
    <source>
        <dbReference type="Pfam" id="PF14238"/>
    </source>
</evidence>
<keyword evidence="1" id="KW-1133">Transmembrane helix</keyword>
<reference evidence="3" key="1">
    <citation type="journal article" date="2020" name="mSystems">
        <title>Genome- and Community-Level Interaction Insights into Carbon Utilization and Element Cycling Functions of Hydrothermarchaeota in Hydrothermal Sediment.</title>
        <authorList>
            <person name="Zhou Z."/>
            <person name="Liu Y."/>
            <person name="Xu W."/>
            <person name="Pan J."/>
            <person name="Luo Z.H."/>
            <person name="Li M."/>
        </authorList>
    </citation>
    <scope>NUCLEOTIDE SEQUENCE [LARGE SCALE GENOMIC DNA]</scope>
    <source>
        <strain evidence="3">SpSt-961</strain>
    </source>
</reference>
<gene>
    <name evidence="3" type="ORF">ENX68_02840</name>
</gene>
<proteinExistence type="predicted"/>
<feature type="transmembrane region" description="Helical" evidence="1">
    <location>
        <begin position="6"/>
        <end position="24"/>
    </location>
</feature>
<organism evidence="3">
    <name type="scientific">candidate division WOR-3 bacterium</name>
    <dbReference type="NCBI Taxonomy" id="2052148"/>
    <lineage>
        <taxon>Bacteria</taxon>
        <taxon>Bacteria division WOR-3</taxon>
    </lineage>
</organism>
<accession>A0A7V3VTS9</accession>
<evidence type="ECO:0000256" key="1">
    <source>
        <dbReference type="SAM" id="Phobius"/>
    </source>
</evidence>
<comment type="caution">
    <text evidence="3">The sequence shown here is derived from an EMBL/GenBank/DDBJ whole genome shotgun (WGS) entry which is preliminary data.</text>
</comment>
<dbReference type="Pfam" id="PF14238">
    <property type="entry name" value="DUF4340"/>
    <property type="match status" value="1"/>
</dbReference>
<protein>
    <submittedName>
        <fullName evidence="3">DUF4340 domain-containing protein</fullName>
    </submittedName>
</protein>
<keyword evidence="1" id="KW-0472">Membrane</keyword>
<keyword evidence="1" id="KW-0812">Transmembrane</keyword>
<dbReference type="AlphaFoldDB" id="A0A7V3VTS9"/>
<sequence length="283" mass="32735">MKYRNIIILICIIIVLLLTVIITGKRPQAKPIISIADIRTIIIQRPSDTTEIEIKDNGFRLVRPISYPGDSSTISFLLNNLKNLKLGEVISQRVEKFNDYGVGDSGIKVILKGKKEIAFYIGRYAGDYQNSYFRFDKEKKVYLVKGLARYQIDYKPDDWRDKRILKIDRNLIERIMIDDKEIVKKDTIWTCGEQVIEKSKIDGILHLLSDLRATGFSDTSTFVVKNRIKILTTSGEFILEIGDKRDYSYLVKMPEKPTIFLLSEYTVNNFLNLIPGKEEKKKK</sequence>
<dbReference type="EMBL" id="DTOZ01000074">
    <property type="protein sequence ID" value="HGE77923.1"/>
    <property type="molecule type" value="Genomic_DNA"/>
</dbReference>
<name>A0A7V3VTS9_UNCW3</name>
<dbReference type="InterPro" id="IPR025641">
    <property type="entry name" value="DUF4340"/>
</dbReference>